<reference evidence="9 10" key="1">
    <citation type="submission" date="2012-10" db="EMBL/GenBank/DDBJ databases">
        <authorList>
            <consortium name="Gibbon Genome Sequencing Consortium"/>
        </authorList>
    </citation>
    <scope>NUCLEOTIDE SEQUENCE [LARGE SCALE GENOMIC DNA]</scope>
</reference>
<keyword evidence="1 6" id="KW-0245">EGF-like domain</keyword>
<dbReference type="GO" id="GO:0005509">
    <property type="term" value="F:calcium ion binding"/>
    <property type="evidence" value="ECO:0007669"/>
    <property type="project" value="InterPro"/>
</dbReference>
<dbReference type="EMBL" id="ADFV01115498">
    <property type="status" value="NOT_ANNOTATED_CDS"/>
    <property type="molecule type" value="Genomic_DNA"/>
</dbReference>
<dbReference type="FunFam" id="2.10.25.10:FF:000540">
    <property type="entry name" value="Sushi, nidogen and EGF-like domain-containing protein 1"/>
    <property type="match status" value="1"/>
</dbReference>
<dbReference type="PROSITE" id="PS00022">
    <property type="entry name" value="EGF_1"/>
    <property type="match status" value="2"/>
</dbReference>
<dbReference type="FunFam" id="2.60.40.10:FF:000618">
    <property type="entry name" value="sushi, nidogen and EGF-like domain-containing protein 1 isoform X2"/>
    <property type="match status" value="1"/>
</dbReference>
<dbReference type="EMBL" id="ADFV01115497">
    <property type="status" value="NOT_ANNOTATED_CDS"/>
    <property type="molecule type" value="Genomic_DNA"/>
</dbReference>
<dbReference type="PROSITE" id="PS50853">
    <property type="entry name" value="FN3"/>
    <property type="match status" value="2"/>
</dbReference>
<dbReference type="PANTHER" id="PTHR46708">
    <property type="entry name" value="TENASCIN"/>
    <property type="match status" value="1"/>
</dbReference>
<dbReference type="EMBL" id="ADFV01115493">
    <property type="status" value="NOT_ANNOTATED_CDS"/>
    <property type="molecule type" value="Genomic_DNA"/>
</dbReference>
<protein>
    <submittedName>
        <fullName evidence="9">Sushi, nidogen and EGF like domains 1</fullName>
    </submittedName>
</protein>
<evidence type="ECO:0000259" key="7">
    <source>
        <dbReference type="PROSITE" id="PS50026"/>
    </source>
</evidence>
<feature type="domain" description="Fibronectin type-III" evidence="8">
    <location>
        <begin position="124"/>
        <end position="222"/>
    </location>
</feature>
<dbReference type="FunFam" id="2.60.40.10:FF:000633">
    <property type="entry name" value="Sushi, nidogen and EGF like domains 1"/>
    <property type="match status" value="1"/>
</dbReference>
<dbReference type="EMBL" id="ADFV01115495">
    <property type="status" value="NOT_ANNOTATED_CDS"/>
    <property type="molecule type" value="Genomic_DNA"/>
</dbReference>
<dbReference type="InterPro" id="IPR001881">
    <property type="entry name" value="EGF-like_Ca-bd_dom"/>
</dbReference>
<dbReference type="PROSITE" id="PS01187">
    <property type="entry name" value="EGF_CA"/>
    <property type="match status" value="1"/>
</dbReference>
<dbReference type="InterPro" id="IPR000152">
    <property type="entry name" value="EGF-type_Asp/Asn_hydroxyl_site"/>
</dbReference>
<dbReference type="GeneTree" id="ENSGT00940000160730"/>
<comment type="caution">
    <text evidence="6">Lacks conserved residue(s) required for the propagation of feature annotation.</text>
</comment>
<dbReference type="Ensembl" id="ENSNLET00000042742.1">
    <property type="protein sequence ID" value="ENSNLEP00000035753.1"/>
    <property type="gene ID" value="ENSNLEG00000013708.2"/>
</dbReference>
<dbReference type="SMART" id="SM00179">
    <property type="entry name" value="EGF_CA"/>
    <property type="match status" value="2"/>
</dbReference>
<dbReference type="Pfam" id="PF00008">
    <property type="entry name" value="EGF"/>
    <property type="match status" value="2"/>
</dbReference>
<feature type="disulfide bond" evidence="6">
    <location>
        <begin position="52"/>
        <end position="61"/>
    </location>
</feature>
<feature type="domain" description="Fibronectin type-III" evidence="8">
    <location>
        <begin position="310"/>
        <end position="403"/>
    </location>
</feature>
<dbReference type="PROSITE" id="PS00010">
    <property type="entry name" value="ASX_HYDROXYL"/>
    <property type="match status" value="1"/>
</dbReference>
<dbReference type="CDD" id="cd00063">
    <property type="entry name" value="FN3"/>
    <property type="match status" value="3"/>
</dbReference>
<keyword evidence="10" id="KW-1185">Reference proteome</keyword>
<dbReference type="FunFam" id="2.60.40.10:FF:000870">
    <property type="entry name" value="sushi, nidogen and EGF-like domain-containing protein 1 isoform X3"/>
    <property type="match status" value="1"/>
</dbReference>
<evidence type="ECO:0000256" key="6">
    <source>
        <dbReference type="PROSITE-ProRule" id="PRU00076"/>
    </source>
</evidence>
<dbReference type="InterPro" id="IPR000742">
    <property type="entry name" value="EGF"/>
</dbReference>
<dbReference type="EMBL" id="ADFV01115500">
    <property type="status" value="NOT_ANNOTATED_CDS"/>
    <property type="molecule type" value="Genomic_DNA"/>
</dbReference>
<dbReference type="PRINTS" id="PR00010">
    <property type="entry name" value="EGFBLOOD"/>
</dbReference>
<name>A0A2I3GWL1_NOMLE</name>
<feature type="disulfide bond" evidence="6">
    <location>
        <begin position="503"/>
        <end position="512"/>
    </location>
</feature>
<evidence type="ECO:0000256" key="2">
    <source>
        <dbReference type="ARBA" id="ARBA00022729"/>
    </source>
</evidence>
<dbReference type="SUPFAM" id="SSF49265">
    <property type="entry name" value="Fibronectin type III"/>
    <property type="match status" value="2"/>
</dbReference>
<dbReference type="EMBL" id="ADFV01115494">
    <property type="status" value="NOT_ANNOTATED_CDS"/>
    <property type="molecule type" value="Genomic_DNA"/>
</dbReference>
<dbReference type="FunFam" id="2.10.25.10:FF:000327">
    <property type="entry name" value="neurogenic locus notch homolog protein 4"/>
    <property type="match status" value="1"/>
</dbReference>
<evidence type="ECO:0000259" key="8">
    <source>
        <dbReference type="PROSITE" id="PS50853"/>
    </source>
</evidence>
<dbReference type="PROSITE" id="PS50026">
    <property type="entry name" value="EGF_3"/>
    <property type="match status" value="2"/>
</dbReference>
<dbReference type="Gene3D" id="2.60.40.10">
    <property type="entry name" value="Immunoglobulins"/>
    <property type="match status" value="3"/>
</dbReference>
<evidence type="ECO:0000313" key="9">
    <source>
        <dbReference type="Ensembl" id="ENSNLEP00000035753.1"/>
    </source>
</evidence>
<dbReference type="InterPro" id="IPR013783">
    <property type="entry name" value="Ig-like_fold"/>
</dbReference>
<evidence type="ECO:0000256" key="3">
    <source>
        <dbReference type="ARBA" id="ARBA00022737"/>
    </source>
</evidence>
<feature type="domain" description="EGF-like" evidence="7">
    <location>
        <begin position="26"/>
        <end position="62"/>
    </location>
</feature>
<dbReference type="AlphaFoldDB" id="A0A2I3GWL1"/>
<dbReference type="EMBL" id="ADFV01115496">
    <property type="status" value="NOT_ANNOTATED_CDS"/>
    <property type="molecule type" value="Genomic_DNA"/>
</dbReference>
<dbReference type="Pfam" id="PF00041">
    <property type="entry name" value="fn3"/>
    <property type="match status" value="3"/>
</dbReference>
<dbReference type="InterPro" id="IPR050991">
    <property type="entry name" value="ECM_Regulatory_Proteins"/>
</dbReference>
<dbReference type="EMBL" id="ADFV01115492">
    <property type="status" value="NOT_ANNOTATED_CDS"/>
    <property type="molecule type" value="Genomic_DNA"/>
</dbReference>
<dbReference type="SMART" id="SM00060">
    <property type="entry name" value="FN3"/>
    <property type="match status" value="3"/>
</dbReference>
<dbReference type="PROSITE" id="PS01186">
    <property type="entry name" value="EGF_2"/>
    <property type="match status" value="1"/>
</dbReference>
<evidence type="ECO:0000313" key="10">
    <source>
        <dbReference type="Proteomes" id="UP000001073"/>
    </source>
</evidence>
<keyword evidence="2" id="KW-0732">Signal</keyword>
<feature type="domain" description="EGF-like" evidence="7">
    <location>
        <begin position="477"/>
        <end position="513"/>
    </location>
</feature>
<sequence length="567" mass="62081">MHRILGACRRLGPEPATPLTPLLCAERDECRAHPCRNGGSCRNLPGAYVCRCPAGFVGVHCETGRGSLQWAPHAEPGPLEDQRGGGASPHSLLGRHCHTFRSMTVLEVRAADGSRACMADKLFPPTALKMERVEEAGFSISWNPPDGPAARQMLDGYAVTYVSSDGSYRRTDFVDRTRSSHQLRALAAGRAYNISVFSVKRNSNNKNDISRPAMLLARTRPRPVEGFEVTNVTASTISVQWVLHRIHHATVSGVRVSIRHPEALRDQATDVDRSVDRFTFGALLPGRRYTIQLTTLSGLRGEEHPTESLATAPTHVWTLTATSAHVVWDAPTPGSLLEAYVINVTTSQSTKSRYVPSGKLVSYTVRDLLPGRRYQLSVTAVQSTELGPLHSEPAHLYIITCECRGPCAWAGGGHHPRVLRNRPPPARLPELRLLNDHDAPETPTQPPRFSELVDGRGRVSARFGGPPSKAATVRSHVPGNCSENPCQNGGTCVPGADTHRCDCGPGFKGRRCELACVKVSRPCTRLFSETKSFPVWEGGVCHHVYKRVYRVHQDICFKESCEGTSLK</sequence>
<keyword evidence="4 6" id="KW-1015">Disulfide bond</keyword>
<proteinExistence type="predicted"/>
<gene>
    <name evidence="9" type="primary">SNED1</name>
</gene>
<dbReference type="PANTHER" id="PTHR46708:SF2">
    <property type="entry name" value="FIBRONECTIN TYPE-III DOMAIN-CONTAINING PROTEIN"/>
    <property type="match status" value="1"/>
</dbReference>
<dbReference type="SMART" id="SM00181">
    <property type="entry name" value="EGF"/>
    <property type="match status" value="2"/>
</dbReference>
<dbReference type="Gene3D" id="2.10.25.10">
    <property type="entry name" value="Laminin"/>
    <property type="match status" value="2"/>
</dbReference>
<evidence type="ECO:0000256" key="1">
    <source>
        <dbReference type="ARBA" id="ARBA00022536"/>
    </source>
</evidence>
<reference evidence="9" key="2">
    <citation type="submission" date="2025-08" db="UniProtKB">
        <authorList>
            <consortium name="Ensembl"/>
        </authorList>
    </citation>
    <scope>IDENTIFICATION</scope>
</reference>
<dbReference type="InterPro" id="IPR018097">
    <property type="entry name" value="EGF_Ca-bd_CS"/>
</dbReference>
<accession>A0A2I3GWL1</accession>
<keyword evidence="3" id="KW-0677">Repeat</keyword>
<dbReference type="SUPFAM" id="SSF57196">
    <property type="entry name" value="EGF/Laminin"/>
    <property type="match status" value="2"/>
</dbReference>
<evidence type="ECO:0000256" key="5">
    <source>
        <dbReference type="ARBA" id="ARBA00023180"/>
    </source>
</evidence>
<evidence type="ECO:0000256" key="4">
    <source>
        <dbReference type="ARBA" id="ARBA00023157"/>
    </source>
</evidence>
<reference evidence="9" key="3">
    <citation type="submission" date="2025-09" db="UniProtKB">
        <authorList>
            <consortium name="Ensembl"/>
        </authorList>
    </citation>
    <scope>IDENTIFICATION</scope>
</reference>
<dbReference type="CDD" id="cd00054">
    <property type="entry name" value="EGF_CA"/>
    <property type="match status" value="2"/>
</dbReference>
<dbReference type="InterPro" id="IPR036116">
    <property type="entry name" value="FN3_sf"/>
</dbReference>
<dbReference type="Proteomes" id="UP000001073">
    <property type="component" value="Chromosome 22a"/>
</dbReference>
<organism evidence="9 10">
    <name type="scientific">Nomascus leucogenys</name>
    <name type="common">Northern white-cheeked gibbon</name>
    <name type="synonym">Hylobates leucogenys</name>
    <dbReference type="NCBI Taxonomy" id="61853"/>
    <lineage>
        <taxon>Eukaryota</taxon>
        <taxon>Metazoa</taxon>
        <taxon>Chordata</taxon>
        <taxon>Craniata</taxon>
        <taxon>Vertebrata</taxon>
        <taxon>Euteleostomi</taxon>
        <taxon>Mammalia</taxon>
        <taxon>Eutheria</taxon>
        <taxon>Euarchontoglires</taxon>
        <taxon>Primates</taxon>
        <taxon>Haplorrhini</taxon>
        <taxon>Catarrhini</taxon>
        <taxon>Hylobatidae</taxon>
        <taxon>Nomascus</taxon>
    </lineage>
</organism>
<dbReference type="EMBL" id="ADFV01115501">
    <property type="status" value="NOT_ANNOTATED_CDS"/>
    <property type="molecule type" value="Genomic_DNA"/>
</dbReference>
<keyword evidence="5" id="KW-0325">Glycoprotein</keyword>
<dbReference type="InterPro" id="IPR003961">
    <property type="entry name" value="FN3_dom"/>
</dbReference>
<dbReference type="EMBL" id="ADFV01115499">
    <property type="status" value="NOT_ANNOTATED_CDS"/>
    <property type="molecule type" value="Genomic_DNA"/>
</dbReference>